<dbReference type="SUPFAM" id="SSF52343">
    <property type="entry name" value="Ferredoxin reductase-like, C-terminal NADP-linked domain"/>
    <property type="match status" value="1"/>
</dbReference>
<dbReference type="PANTHER" id="PTHR43513:SF3">
    <property type="entry name" value="DIHYDROOROTATE DEHYDROGENASE B (NAD(+)), ELECTRON TRANSFER SUBUNIT-RELATED"/>
    <property type="match status" value="1"/>
</dbReference>
<keyword evidence="3 11" id="KW-0285">Flavoprotein</keyword>
<evidence type="ECO:0000256" key="5">
    <source>
        <dbReference type="ARBA" id="ARBA00022723"/>
    </source>
</evidence>
<dbReference type="GO" id="GO:0016491">
    <property type="term" value="F:oxidoreductase activity"/>
    <property type="evidence" value="ECO:0007669"/>
    <property type="project" value="InterPro"/>
</dbReference>
<protein>
    <recommendedName>
        <fullName evidence="11">Dihydroorotate dehydrogenase B (NAD(+)), electron transfer subunit</fullName>
    </recommendedName>
    <alternativeName>
        <fullName evidence="11">Dihydroorotate oxidase B, electron transfer subunit</fullName>
    </alternativeName>
</protein>
<feature type="binding site" evidence="11 12">
    <location>
        <begin position="48"/>
        <end position="51"/>
    </location>
    <ligand>
        <name>FAD</name>
        <dbReference type="ChEBI" id="CHEBI:57692"/>
    </ligand>
</feature>
<comment type="cofactor">
    <cofactor evidence="11">
        <name>[2Fe-2S] cluster</name>
        <dbReference type="ChEBI" id="CHEBI:190135"/>
    </cofactor>
    <text evidence="11">Binds 1 [2Fe-2S] cluster per subunit.</text>
</comment>
<dbReference type="AlphaFoldDB" id="A0A1H5RSU6"/>
<keyword evidence="9 11" id="KW-0408">Iron</keyword>
<gene>
    <name evidence="11" type="primary">pyrK</name>
    <name evidence="15" type="ORF">SAMN05660865_00200</name>
</gene>
<comment type="subunit">
    <text evidence="11">Heterotetramer of 2 PyrK and 2 PyrD type B subunits.</text>
</comment>
<keyword evidence="10 11" id="KW-0411">Iron-sulfur</keyword>
<evidence type="ECO:0000256" key="12">
    <source>
        <dbReference type="PIRSR" id="PIRSR006816-1"/>
    </source>
</evidence>
<dbReference type="GO" id="GO:0009055">
    <property type="term" value="F:electron transfer activity"/>
    <property type="evidence" value="ECO:0007669"/>
    <property type="project" value="UniProtKB-UniRule"/>
</dbReference>
<name>A0A1H5RSU6_9CLOT</name>
<dbReference type="PROSITE" id="PS51384">
    <property type="entry name" value="FAD_FR"/>
    <property type="match status" value="1"/>
</dbReference>
<dbReference type="InterPro" id="IPR017938">
    <property type="entry name" value="Riboflavin_synthase-like_b-brl"/>
</dbReference>
<dbReference type="InterPro" id="IPR023455">
    <property type="entry name" value="Dihydroorotate_DHASE_ETsu"/>
</dbReference>
<dbReference type="OrthoDB" id="9789468at2"/>
<dbReference type="UniPathway" id="UPA00070">
    <property type="reaction ID" value="UER00945"/>
</dbReference>
<evidence type="ECO:0000256" key="7">
    <source>
        <dbReference type="ARBA" id="ARBA00022975"/>
    </source>
</evidence>
<dbReference type="Pfam" id="PF10418">
    <property type="entry name" value="DHODB_Fe-S_bind"/>
    <property type="match status" value="1"/>
</dbReference>
<keyword evidence="16" id="KW-1185">Reference proteome</keyword>
<dbReference type="InterPro" id="IPR017927">
    <property type="entry name" value="FAD-bd_FR_type"/>
</dbReference>
<sequence length="241" mass="26986">MQYSSLKVLENREVAKNIFKLKLEGKYNVKPGQFFMLRSWEDEPTLSRPFSIYDKGENYISFLYEVKGKGTEKLAKLKCQDTVKVLGPLGNGMDISRIKGKVALVGGGIGIAPLFYFAKKIEAHVDIYFGFRDEVYGIENLKCKNLYISTESGKVGYKGYITDIFNPFDYNLVITCGPLAMMKKVKDVCKKTATPLYLLMESKMACGIGACLVCTCKTKDGMKRVCKDGPVFKGEEVVFDA</sequence>
<evidence type="ECO:0000256" key="4">
    <source>
        <dbReference type="ARBA" id="ARBA00022714"/>
    </source>
</evidence>
<feature type="binding site" evidence="11 13">
    <location>
        <position position="206"/>
    </location>
    <ligand>
        <name>[2Fe-2S] cluster</name>
        <dbReference type="ChEBI" id="CHEBI:190135"/>
    </ligand>
</feature>
<feature type="domain" description="FAD-binding FR-type" evidence="14">
    <location>
        <begin position="1"/>
        <end position="95"/>
    </location>
</feature>
<evidence type="ECO:0000256" key="11">
    <source>
        <dbReference type="HAMAP-Rule" id="MF_01211"/>
    </source>
</evidence>
<dbReference type="Gene3D" id="2.10.240.10">
    <property type="entry name" value="Dihydroorotate dehydrogenase, electron transfer subunit"/>
    <property type="match status" value="1"/>
</dbReference>
<comment type="cofactor">
    <cofactor evidence="11 12">
        <name>FAD</name>
        <dbReference type="ChEBI" id="CHEBI:57692"/>
    </cofactor>
    <text evidence="11 12">Binds 1 FAD per subunit.</text>
</comment>
<feature type="binding site" evidence="11 13">
    <location>
        <position position="211"/>
    </location>
    <ligand>
        <name>[2Fe-2S] cluster</name>
        <dbReference type="ChEBI" id="CHEBI:190135"/>
    </ligand>
</feature>
<dbReference type="GO" id="GO:0046872">
    <property type="term" value="F:metal ion binding"/>
    <property type="evidence" value="ECO:0007669"/>
    <property type="project" value="UniProtKB-KW"/>
</dbReference>
<dbReference type="SUPFAM" id="SSF63380">
    <property type="entry name" value="Riboflavin synthase domain-like"/>
    <property type="match status" value="1"/>
</dbReference>
<organism evidence="15 16">
    <name type="scientific">Caloramator fervidus</name>
    <dbReference type="NCBI Taxonomy" id="29344"/>
    <lineage>
        <taxon>Bacteria</taxon>
        <taxon>Bacillati</taxon>
        <taxon>Bacillota</taxon>
        <taxon>Clostridia</taxon>
        <taxon>Eubacteriales</taxon>
        <taxon>Clostridiaceae</taxon>
        <taxon>Caloramator</taxon>
    </lineage>
</organism>
<evidence type="ECO:0000313" key="15">
    <source>
        <dbReference type="EMBL" id="SEF41403.1"/>
    </source>
</evidence>
<evidence type="ECO:0000256" key="13">
    <source>
        <dbReference type="PIRSR" id="PIRSR006816-2"/>
    </source>
</evidence>
<comment type="pathway">
    <text evidence="11">Pyrimidine metabolism; UMP biosynthesis via de novo pathway; orotate from (S)-dihydroorotate (NAD(+) route): step 1/1.</text>
</comment>
<comment type="similarity">
    <text evidence="1 11">Belongs to the PyrK family.</text>
</comment>
<dbReference type="InterPro" id="IPR050353">
    <property type="entry name" value="PyrK_electron_transfer"/>
</dbReference>
<evidence type="ECO:0000259" key="14">
    <source>
        <dbReference type="PROSITE" id="PS51384"/>
    </source>
</evidence>
<evidence type="ECO:0000256" key="2">
    <source>
        <dbReference type="ARBA" id="ARBA00022448"/>
    </source>
</evidence>
<keyword evidence="8 11" id="KW-0249">Electron transport</keyword>
<evidence type="ECO:0000256" key="3">
    <source>
        <dbReference type="ARBA" id="ARBA00022630"/>
    </source>
</evidence>
<evidence type="ECO:0000256" key="1">
    <source>
        <dbReference type="ARBA" id="ARBA00006422"/>
    </source>
</evidence>
<feature type="binding site" evidence="11 13">
    <location>
        <position position="226"/>
    </location>
    <ligand>
        <name>[2Fe-2S] cluster</name>
        <dbReference type="ChEBI" id="CHEBI:190135"/>
    </ligand>
</feature>
<dbReference type="GO" id="GO:0051537">
    <property type="term" value="F:2 iron, 2 sulfur cluster binding"/>
    <property type="evidence" value="ECO:0007669"/>
    <property type="project" value="UniProtKB-KW"/>
</dbReference>
<dbReference type="RefSeq" id="WP_103895220.1">
    <property type="nucleotide sequence ID" value="NZ_FNUK01000001.1"/>
</dbReference>
<comment type="cofactor">
    <cofactor evidence="13">
        <name>[2Fe-2S] cluster</name>
        <dbReference type="ChEBI" id="CHEBI:190135"/>
    </cofactor>
    <text evidence="13">Binds 1 [2Fe-2S] cluster per subunit.</text>
</comment>
<accession>A0A1H5RSU6</accession>
<dbReference type="InterPro" id="IPR019480">
    <property type="entry name" value="Dihydroorotate_DH_Fe-S-bd"/>
</dbReference>
<reference evidence="16" key="1">
    <citation type="submission" date="2016-10" db="EMBL/GenBank/DDBJ databases">
        <authorList>
            <person name="Varghese N."/>
            <person name="Submissions S."/>
        </authorList>
    </citation>
    <scope>NUCLEOTIDE SEQUENCE [LARGE SCALE GENOMIC DNA]</scope>
    <source>
        <strain evidence="16">DSM 5463</strain>
    </source>
</reference>
<dbReference type="InterPro" id="IPR037117">
    <property type="entry name" value="Dihydroorotate_DH_ele_sf"/>
</dbReference>
<dbReference type="Pfam" id="PF00970">
    <property type="entry name" value="FAD_binding_6"/>
    <property type="match status" value="1"/>
</dbReference>
<evidence type="ECO:0000313" key="16">
    <source>
        <dbReference type="Proteomes" id="UP000242850"/>
    </source>
</evidence>
<dbReference type="GO" id="GO:0044205">
    <property type="term" value="P:'de novo' UMP biosynthetic process"/>
    <property type="evidence" value="ECO:0007669"/>
    <property type="project" value="UniProtKB-UniRule"/>
</dbReference>
<dbReference type="InterPro" id="IPR039261">
    <property type="entry name" value="FNR_nucleotide-bd"/>
</dbReference>
<dbReference type="NCBIfam" id="NF000798">
    <property type="entry name" value="PRK00054.1-3"/>
    <property type="match status" value="1"/>
</dbReference>
<evidence type="ECO:0000256" key="8">
    <source>
        <dbReference type="ARBA" id="ARBA00022982"/>
    </source>
</evidence>
<dbReference type="CDD" id="cd06218">
    <property type="entry name" value="DHOD_e_trans"/>
    <property type="match status" value="1"/>
</dbReference>
<dbReference type="EMBL" id="FNUK01000001">
    <property type="protein sequence ID" value="SEF41403.1"/>
    <property type="molecule type" value="Genomic_DNA"/>
</dbReference>
<dbReference type="GO" id="GO:0050660">
    <property type="term" value="F:flavin adenine dinucleotide binding"/>
    <property type="evidence" value="ECO:0007669"/>
    <property type="project" value="InterPro"/>
</dbReference>
<evidence type="ECO:0000256" key="6">
    <source>
        <dbReference type="ARBA" id="ARBA00022827"/>
    </source>
</evidence>
<dbReference type="PIRSF" id="PIRSF006816">
    <property type="entry name" value="Cyc3_hyd_g"/>
    <property type="match status" value="1"/>
</dbReference>
<keyword evidence="7 11" id="KW-0665">Pyrimidine biosynthesis</keyword>
<keyword evidence="6 11" id="KW-0274">FAD</keyword>
<evidence type="ECO:0000256" key="10">
    <source>
        <dbReference type="ARBA" id="ARBA00023014"/>
    </source>
</evidence>
<comment type="caution">
    <text evidence="11">Lacks conserved residue(s) required for the propagation of feature annotation.</text>
</comment>
<dbReference type="InterPro" id="IPR008333">
    <property type="entry name" value="Cbr1-like_FAD-bd_dom"/>
</dbReference>
<dbReference type="HAMAP" id="MF_01211">
    <property type="entry name" value="DHODB_Fe_S_bind"/>
    <property type="match status" value="1"/>
</dbReference>
<dbReference type="InterPro" id="IPR012165">
    <property type="entry name" value="Cyt_c3_hydrogenase_gsu"/>
</dbReference>
<feature type="binding site" evidence="11 12">
    <location>
        <begin position="70"/>
        <end position="71"/>
    </location>
    <ligand>
        <name>FAD</name>
        <dbReference type="ChEBI" id="CHEBI:57692"/>
    </ligand>
</feature>
<keyword evidence="2 11" id="KW-0813">Transport</keyword>
<feature type="binding site" evidence="11 13">
    <location>
        <position position="214"/>
    </location>
    <ligand>
        <name>[2Fe-2S] cluster</name>
        <dbReference type="ChEBI" id="CHEBI:190135"/>
    </ligand>
</feature>
<evidence type="ECO:0000256" key="9">
    <source>
        <dbReference type="ARBA" id="ARBA00023004"/>
    </source>
</evidence>
<comment type="function">
    <text evidence="11">Responsible for channeling the electrons from the oxidation of dihydroorotate from the FMN redox center in the PyrD type B subunit to the ultimate electron acceptor NAD(+).</text>
</comment>
<dbReference type="Gene3D" id="3.40.50.80">
    <property type="entry name" value="Nucleotide-binding domain of ferredoxin-NADP reductase (FNR) module"/>
    <property type="match status" value="1"/>
</dbReference>
<keyword evidence="5 11" id="KW-0479">Metal-binding</keyword>
<dbReference type="PANTHER" id="PTHR43513">
    <property type="entry name" value="DIHYDROOROTATE DEHYDROGENASE B (NAD(+)), ELECTRON TRANSFER SUBUNIT"/>
    <property type="match status" value="1"/>
</dbReference>
<dbReference type="Proteomes" id="UP000242850">
    <property type="component" value="Unassembled WGS sequence"/>
</dbReference>
<keyword evidence="4 11" id="KW-0001">2Fe-2S</keyword>
<proteinExistence type="inferred from homology"/>
<dbReference type="Gene3D" id="2.40.30.10">
    <property type="entry name" value="Translation factors"/>
    <property type="match status" value="1"/>
</dbReference>